<organism evidence="2 3">
    <name type="scientific">Dentipellis fragilis</name>
    <dbReference type="NCBI Taxonomy" id="205917"/>
    <lineage>
        <taxon>Eukaryota</taxon>
        <taxon>Fungi</taxon>
        <taxon>Dikarya</taxon>
        <taxon>Basidiomycota</taxon>
        <taxon>Agaricomycotina</taxon>
        <taxon>Agaricomycetes</taxon>
        <taxon>Russulales</taxon>
        <taxon>Hericiaceae</taxon>
        <taxon>Dentipellis</taxon>
    </lineage>
</organism>
<gene>
    <name evidence="2" type="ORF">EVG20_g6924</name>
</gene>
<dbReference type="InterPro" id="IPR035923">
    <property type="entry name" value="TT1751-like_sf"/>
</dbReference>
<dbReference type="CDD" id="cd14797">
    <property type="entry name" value="DUF302"/>
    <property type="match status" value="1"/>
</dbReference>
<dbReference type="OrthoDB" id="5190258at2759"/>
<dbReference type="EMBL" id="SEOQ01000492">
    <property type="protein sequence ID" value="TFY61794.1"/>
    <property type="molecule type" value="Genomic_DNA"/>
</dbReference>
<dbReference type="InterPro" id="IPR005180">
    <property type="entry name" value="DUF302"/>
</dbReference>
<protein>
    <recommendedName>
        <fullName evidence="1">DUF302 domain-containing protein</fullName>
    </recommendedName>
</protein>
<reference evidence="2 3" key="1">
    <citation type="submission" date="2019-02" db="EMBL/GenBank/DDBJ databases">
        <title>Genome sequencing of the rare red list fungi Dentipellis fragilis.</title>
        <authorList>
            <person name="Buettner E."/>
            <person name="Kellner H."/>
        </authorList>
    </citation>
    <scope>NUCLEOTIDE SEQUENCE [LARGE SCALE GENOMIC DNA]</scope>
    <source>
        <strain evidence="2 3">DSM 105465</strain>
    </source>
</reference>
<accession>A0A4Y9YGU7</accession>
<dbReference type="AlphaFoldDB" id="A0A4Y9YGU7"/>
<name>A0A4Y9YGU7_9AGAM</name>
<dbReference type="Proteomes" id="UP000298327">
    <property type="component" value="Unassembled WGS sequence"/>
</dbReference>
<keyword evidence="3" id="KW-1185">Reference proteome</keyword>
<dbReference type="Pfam" id="PF03625">
    <property type="entry name" value="DUF302"/>
    <property type="match status" value="1"/>
</dbReference>
<comment type="caution">
    <text evidence="2">The sequence shown here is derived from an EMBL/GenBank/DDBJ whole genome shotgun (WGS) entry which is preliminary data.</text>
</comment>
<dbReference type="SUPFAM" id="SSF103247">
    <property type="entry name" value="TT1751-like"/>
    <property type="match status" value="1"/>
</dbReference>
<evidence type="ECO:0000313" key="3">
    <source>
        <dbReference type="Proteomes" id="UP000298327"/>
    </source>
</evidence>
<sequence length="174" mass="19155">MTSQFRTVKRVTYTTELPIAEVLSRLDRAINRDKGAYGQRVQSLNDKSKEEVEGLVHDVVGDGFTFFFETNHTNWLRPLLGENTPEVHVYHIGNPLIARTILQHDLIAGLYVPPKLFISGPSGPDNQSKGTTVIYDVPSSIIGTDGNAELKAATKVLDEKLEGLVKAVIAVSVR</sequence>
<evidence type="ECO:0000313" key="2">
    <source>
        <dbReference type="EMBL" id="TFY61794.1"/>
    </source>
</evidence>
<feature type="domain" description="DUF302" evidence="1">
    <location>
        <begin position="71"/>
        <end position="117"/>
    </location>
</feature>
<proteinExistence type="predicted"/>
<evidence type="ECO:0000259" key="1">
    <source>
        <dbReference type="Pfam" id="PF03625"/>
    </source>
</evidence>
<dbReference type="Gene3D" id="3.30.310.70">
    <property type="entry name" value="TT1751-like domain"/>
    <property type="match status" value="1"/>
</dbReference>